<dbReference type="AlphaFoldDB" id="A0A812UHF0"/>
<keyword evidence="3" id="KW-1185">Reference proteome</keyword>
<evidence type="ECO:0000313" key="2">
    <source>
        <dbReference type="EMBL" id="CAE7567755.1"/>
    </source>
</evidence>
<name>A0A812UHF0_9DINO</name>
<protein>
    <submittedName>
        <fullName evidence="2">Stpg1 protein</fullName>
    </submittedName>
</protein>
<proteinExistence type="predicted"/>
<comment type="caution">
    <text evidence="2">The sequence shown here is derived from an EMBL/GenBank/DDBJ whole genome shotgun (WGS) entry which is preliminary data.</text>
</comment>
<accession>A0A812UHF0</accession>
<dbReference type="Proteomes" id="UP000601435">
    <property type="component" value="Unassembled WGS sequence"/>
</dbReference>
<reference evidence="2" key="1">
    <citation type="submission" date="2021-02" db="EMBL/GenBank/DDBJ databases">
        <authorList>
            <person name="Dougan E. K."/>
            <person name="Rhodes N."/>
            <person name="Thang M."/>
            <person name="Chan C."/>
        </authorList>
    </citation>
    <scope>NUCLEOTIDE SEQUENCE</scope>
</reference>
<evidence type="ECO:0000256" key="1">
    <source>
        <dbReference type="SAM" id="Phobius"/>
    </source>
</evidence>
<keyword evidence="1" id="KW-1133">Transmembrane helix</keyword>
<dbReference type="OrthoDB" id="186871at2759"/>
<keyword evidence="1" id="KW-0812">Transmembrane</keyword>
<evidence type="ECO:0000313" key="3">
    <source>
        <dbReference type="Proteomes" id="UP000601435"/>
    </source>
</evidence>
<organism evidence="2 3">
    <name type="scientific">Symbiodinium necroappetens</name>
    <dbReference type="NCBI Taxonomy" id="1628268"/>
    <lineage>
        <taxon>Eukaryota</taxon>
        <taxon>Sar</taxon>
        <taxon>Alveolata</taxon>
        <taxon>Dinophyceae</taxon>
        <taxon>Suessiales</taxon>
        <taxon>Symbiodiniaceae</taxon>
        <taxon>Symbiodinium</taxon>
    </lineage>
</organism>
<keyword evidence="1" id="KW-0472">Membrane</keyword>
<feature type="transmembrane region" description="Helical" evidence="1">
    <location>
        <begin position="41"/>
        <end position="63"/>
    </location>
</feature>
<sequence>MPQLIPGRVNLPDGPLSEEALRALLAGYEAGHDGDHAGLNYALLVCLMLFLVMIPVVVAAVVVRSWARCWPTSQRGSAGLTAQPAAAVAAPELDLESQLLGGEVYVPGETDWLRTQTMALQAQQKRLLELRAEDLQACRRLGTKLAKASASMMELKGTPTLAFSEDSLPPTISEACGQLLKARFPDISRDGCEVHCAVQPLGAVALRILTDADGRPKAAYVEMTRAIGGIGGGRSLAEQVEERATALGAEAIILRSVPDEVSFWEYMGYRTKARMSVADESMLAGLGLLTWMQSDDECPRMFLVPDPM</sequence>
<gene>
    <name evidence="2" type="primary">stpg1</name>
    <name evidence="2" type="ORF">SNEC2469_LOCUS16534</name>
</gene>
<dbReference type="EMBL" id="CAJNJA010026949">
    <property type="protein sequence ID" value="CAE7567755.1"/>
    <property type="molecule type" value="Genomic_DNA"/>
</dbReference>